<sequence length="315" mass="35318">MNFWDQPGWEQLYQHGPGQQQQQPNHPSNNTGQQHNTLATLQHQTHQRQAQGALAAASLTSFLATPSPQPSYPSDTWAMSYQRGVVPYDDISTATTQAPPKPAEEDGPGGSCCFRYYKTAKALEQHRSGHVACTECSDFVGIRQLLQDHLETIHGAPKKNKKSIPDGVVPANAPRLDTPEAIAAWIQERKKNWPINYADSDSGDDTMDLQADAISSKDPTTLGKRPPPPTTRPKKLCRYFMRGKCKREDECHFSHEKPKQTPQKGKPLPVDAFRKRPHLLKMLLAKEIRQEQNVILQCLRYIKDNDFFGVGAETS</sequence>
<dbReference type="GO" id="GO:0008270">
    <property type="term" value="F:zinc ion binding"/>
    <property type="evidence" value="ECO:0007669"/>
    <property type="project" value="UniProtKB-KW"/>
</dbReference>
<evidence type="ECO:0000256" key="4">
    <source>
        <dbReference type="PROSITE-ProRule" id="PRU00723"/>
    </source>
</evidence>
<dbReference type="PROSITE" id="PS50103">
    <property type="entry name" value="ZF_C3H1"/>
    <property type="match status" value="1"/>
</dbReference>
<feature type="zinc finger region" description="C3H1-type" evidence="4">
    <location>
        <begin position="231"/>
        <end position="258"/>
    </location>
</feature>
<dbReference type="SUPFAM" id="SSF90229">
    <property type="entry name" value="CCCH zinc finger"/>
    <property type="match status" value="1"/>
</dbReference>
<keyword evidence="1 4" id="KW-0479">Metal-binding</keyword>
<dbReference type="Pfam" id="PF00642">
    <property type="entry name" value="zf-CCCH"/>
    <property type="match status" value="1"/>
</dbReference>
<reference evidence="7" key="1">
    <citation type="submission" date="2016-04" db="EMBL/GenBank/DDBJ databases">
        <authorList>
            <person name="Evans L.H."/>
            <person name="Alamgir A."/>
            <person name="Owens N."/>
            <person name="Weber N.D."/>
            <person name="Virtaneva K."/>
            <person name="Barbian K."/>
            <person name="Babar A."/>
            <person name="Rosenke K."/>
        </authorList>
    </citation>
    <scope>NUCLEOTIDE SEQUENCE [LARGE SCALE GENOMIC DNA]</scope>
    <source>
        <strain evidence="7">CBS 101.48</strain>
    </source>
</reference>
<dbReference type="PANTHER" id="PTHR13309">
    <property type="entry name" value="NUCLEAR FRAGILE X MENTAL RETARDATION PROTEIN INTERACTING PROTEIN 1"/>
    <property type="match status" value="1"/>
</dbReference>
<dbReference type="InterPro" id="IPR000571">
    <property type="entry name" value="Znf_CCCH"/>
</dbReference>
<dbReference type="GO" id="GO:0005634">
    <property type="term" value="C:nucleus"/>
    <property type="evidence" value="ECO:0007669"/>
    <property type="project" value="TreeGrafter"/>
</dbReference>
<accession>A0A168STM5</accession>
<gene>
    <name evidence="7" type="primary">ABSGL_14581.1 scaffold 14663</name>
</gene>
<dbReference type="OMA" id="CKREDEC"/>
<feature type="domain" description="C3H1-type" evidence="6">
    <location>
        <begin position="231"/>
        <end position="258"/>
    </location>
</feature>
<dbReference type="InParanoid" id="A0A168STM5"/>
<dbReference type="STRING" id="4829.A0A168STM5"/>
<dbReference type="OrthoDB" id="273070at2759"/>
<dbReference type="InterPro" id="IPR019496">
    <property type="entry name" value="NUFIP1_cons_dom"/>
</dbReference>
<keyword evidence="8" id="KW-1185">Reference proteome</keyword>
<dbReference type="EMBL" id="LT554937">
    <property type="protein sequence ID" value="SAM08915.1"/>
    <property type="molecule type" value="Genomic_DNA"/>
</dbReference>
<feature type="region of interest" description="Disordered" evidence="5">
    <location>
        <begin position="213"/>
        <end position="234"/>
    </location>
</feature>
<name>A0A168STM5_ABSGL</name>
<evidence type="ECO:0000259" key="6">
    <source>
        <dbReference type="PROSITE" id="PS50103"/>
    </source>
</evidence>
<evidence type="ECO:0000256" key="3">
    <source>
        <dbReference type="ARBA" id="ARBA00022833"/>
    </source>
</evidence>
<evidence type="ECO:0000256" key="5">
    <source>
        <dbReference type="SAM" id="MobiDB-lite"/>
    </source>
</evidence>
<dbReference type="PANTHER" id="PTHR13309:SF0">
    <property type="entry name" value="FMR1-INTERACTING PROTEIN NUFIP1"/>
    <property type="match status" value="1"/>
</dbReference>
<dbReference type="GO" id="GO:0000492">
    <property type="term" value="P:box C/D snoRNP assembly"/>
    <property type="evidence" value="ECO:0007669"/>
    <property type="project" value="TreeGrafter"/>
</dbReference>
<dbReference type="Pfam" id="PF10453">
    <property type="entry name" value="NUFIP1"/>
    <property type="match status" value="1"/>
</dbReference>
<proteinExistence type="predicted"/>
<organism evidence="7">
    <name type="scientific">Absidia glauca</name>
    <name type="common">Pin mould</name>
    <dbReference type="NCBI Taxonomy" id="4829"/>
    <lineage>
        <taxon>Eukaryota</taxon>
        <taxon>Fungi</taxon>
        <taxon>Fungi incertae sedis</taxon>
        <taxon>Mucoromycota</taxon>
        <taxon>Mucoromycotina</taxon>
        <taxon>Mucoromycetes</taxon>
        <taxon>Mucorales</taxon>
        <taxon>Cunninghamellaceae</taxon>
        <taxon>Absidia</taxon>
    </lineage>
</organism>
<dbReference type="AlphaFoldDB" id="A0A168STM5"/>
<dbReference type="Proteomes" id="UP000078561">
    <property type="component" value="Unassembled WGS sequence"/>
</dbReference>
<dbReference type="InterPro" id="IPR036855">
    <property type="entry name" value="Znf_CCCH_sf"/>
</dbReference>
<dbReference type="SMART" id="SM00356">
    <property type="entry name" value="ZnF_C3H1"/>
    <property type="match status" value="1"/>
</dbReference>
<evidence type="ECO:0000256" key="1">
    <source>
        <dbReference type="ARBA" id="ARBA00022723"/>
    </source>
</evidence>
<evidence type="ECO:0000313" key="7">
    <source>
        <dbReference type="EMBL" id="SAM08915.1"/>
    </source>
</evidence>
<dbReference type="InterPro" id="IPR013087">
    <property type="entry name" value="Znf_C2H2_type"/>
</dbReference>
<feature type="region of interest" description="Disordered" evidence="5">
    <location>
        <begin position="1"/>
        <end position="52"/>
    </location>
</feature>
<dbReference type="PROSITE" id="PS00028">
    <property type="entry name" value="ZINC_FINGER_C2H2_1"/>
    <property type="match status" value="1"/>
</dbReference>
<keyword evidence="2 4" id="KW-0863">Zinc-finger</keyword>
<keyword evidence="3 4" id="KW-0862">Zinc</keyword>
<dbReference type="Gene3D" id="4.10.1000.10">
    <property type="entry name" value="Zinc finger, CCCH-type"/>
    <property type="match status" value="1"/>
</dbReference>
<evidence type="ECO:0000256" key="2">
    <source>
        <dbReference type="ARBA" id="ARBA00022771"/>
    </source>
</evidence>
<dbReference type="InterPro" id="IPR039136">
    <property type="entry name" value="NUFIP1-like"/>
</dbReference>
<feature type="compositionally biased region" description="Polar residues" evidence="5">
    <location>
        <begin position="31"/>
        <end position="50"/>
    </location>
</feature>
<dbReference type="GO" id="GO:0003723">
    <property type="term" value="F:RNA binding"/>
    <property type="evidence" value="ECO:0007669"/>
    <property type="project" value="InterPro"/>
</dbReference>
<protein>
    <recommendedName>
        <fullName evidence="6">C3H1-type domain-containing protein</fullName>
    </recommendedName>
</protein>
<evidence type="ECO:0000313" key="8">
    <source>
        <dbReference type="Proteomes" id="UP000078561"/>
    </source>
</evidence>
<feature type="region of interest" description="Disordered" evidence="5">
    <location>
        <begin position="251"/>
        <end position="270"/>
    </location>
</feature>
<feature type="compositionally biased region" description="Low complexity" evidence="5">
    <location>
        <begin position="14"/>
        <end position="30"/>
    </location>
</feature>